<protein>
    <submittedName>
        <fullName evidence="1">Uncharacterized protein</fullName>
    </submittedName>
</protein>
<name>A0A8K9VG27_ONCMY</name>
<evidence type="ECO:0000313" key="1">
    <source>
        <dbReference type="Ensembl" id="ENSOMYP00000122455.1"/>
    </source>
</evidence>
<dbReference type="Proteomes" id="UP000694395">
    <property type="component" value="Chromosome 11"/>
</dbReference>
<keyword evidence="2" id="KW-1185">Reference proteome</keyword>
<dbReference type="AlphaFoldDB" id="A0A8K9VG27"/>
<organism evidence="1 2">
    <name type="scientific">Oncorhynchus mykiss</name>
    <name type="common">Rainbow trout</name>
    <name type="synonym">Salmo gairdneri</name>
    <dbReference type="NCBI Taxonomy" id="8022"/>
    <lineage>
        <taxon>Eukaryota</taxon>
        <taxon>Metazoa</taxon>
        <taxon>Chordata</taxon>
        <taxon>Craniata</taxon>
        <taxon>Vertebrata</taxon>
        <taxon>Euteleostomi</taxon>
        <taxon>Actinopterygii</taxon>
        <taxon>Neopterygii</taxon>
        <taxon>Teleostei</taxon>
        <taxon>Protacanthopterygii</taxon>
        <taxon>Salmoniformes</taxon>
        <taxon>Salmonidae</taxon>
        <taxon>Salmoninae</taxon>
        <taxon>Oncorhynchus</taxon>
    </lineage>
</organism>
<dbReference type="Ensembl" id="ENSOMYT00000133970.1">
    <property type="protein sequence ID" value="ENSOMYP00000122455.1"/>
    <property type="gene ID" value="ENSOMYG00000070983.1"/>
</dbReference>
<evidence type="ECO:0000313" key="2">
    <source>
        <dbReference type="Proteomes" id="UP000694395"/>
    </source>
</evidence>
<accession>A0A8K9VG27</accession>
<dbReference type="GeneTree" id="ENSGT01060000253688"/>
<reference evidence="1" key="1">
    <citation type="submission" date="2020-07" db="EMBL/GenBank/DDBJ databases">
        <title>A long reads based de novo assembly of the rainbow trout Arlee double haploid line genome.</title>
        <authorList>
            <person name="Gao G."/>
            <person name="Palti Y."/>
        </authorList>
    </citation>
    <scope>NUCLEOTIDE SEQUENCE [LARGE SCALE GENOMIC DNA]</scope>
</reference>
<reference evidence="1" key="3">
    <citation type="submission" date="2025-09" db="UniProtKB">
        <authorList>
            <consortium name="Ensembl"/>
        </authorList>
    </citation>
    <scope>IDENTIFICATION</scope>
</reference>
<sequence>HRITSQLYVDIVALPPSKGCKGAKNTATASKVAPMKLKHHAEGDKGLPQVLRGIYEERAGESGCVPNGTVLPIL</sequence>
<reference evidence="1" key="2">
    <citation type="submission" date="2025-08" db="UniProtKB">
        <authorList>
            <consortium name="Ensembl"/>
        </authorList>
    </citation>
    <scope>IDENTIFICATION</scope>
</reference>
<proteinExistence type="predicted"/>